<feature type="transmembrane region" description="Helical" evidence="1">
    <location>
        <begin position="254"/>
        <end position="277"/>
    </location>
</feature>
<dbReference type="Pfam" id="PF07670">
    <property type="entry name" value="Gate"/>
    <property type="match status" value="1"/>
</dbReference>
<feature type="domain" description="Nucleoside transporter/FeoB GTPase Gate" evidence="2">
    <location>
        <begin position="52"/>
        <end position="119"/>
    </location>
</feature>
<evidence type="ECO:0000313" key="3">
    <source>
        <dbReference type="EMBL" id="KUK36529.1"/>
    </source>
</evidence>
<reference evidence="4" key="1">
    <citation type="journal article" date="2015" name="MBio">
        <title>Genome-Resolved Metagenomic Analysis Reveals Roles for Candidate Phyla and Other Microbial Community Members in Biogeochemical Transformations in Oil Reservoirs.</title>
        <authorList>
            <person name="Hu P."/>
            <person name="Tom L."/>
            <person name="Singh A."/>
            <person name="Thomas B.C."/>
            <person name="Baker B.J."/>
            <person name="Piceno Y.M."/>
            <person name="Andersen G.L."/>
            <person name="Banfield J.F."/>
        </authorList>
    </citation>
    <scope>NUCLEOTIDE SEQUENCE [LARGE SCALE GENOMIC DNA]</scope>
</reference>
<gene>
    <name evidence="3" type="ORF">XD66_0762</name>
</gene>
<dbReference type="InterPro" id="IPR011642">
    <property type="entry name" value="Gate_dom"/>
</dbReference>
<sequence>MGMHYYGIKLKKMIAPTLFTASCLFLALGIVCHPVAAFHSAQRGLQIWWEIVFPSLLPFFIISELLMKLGFVAFLGTLLEPAMRPLFNLPGTSGFIIAMSYLSGFPLCAILTNRLRQEGMCTRNEGERLLSFTSNASPLFMLGAVSVGMYKNASLGPLIAVIHYLSNFLCGILLKFLFPQKSPPAQSTGRILYRALSSFAASTQLQTRGFGQIFGETIRNAGLTLLTIGSFITFFSVLTGVLQAAGIFSLLMRILAPLAALLGLDIYLVRGILYGFFEITIGIEEVSHSTSSILTQLLVIEAILAWNGLSIQAQITGILTDSDLRPTPYIITRIIQMPLAMGITYLAFTLPPEELISLPVFSGLQVSSWHPFVWGGIIALTSITLLFCHGLALKIIGILRKRVIIIR</sequence>
<feature type="transmembrane region" description="Helical" evidence="1">
    <location>
        <begin position="221"/>
        <end position="242"/>
    </location>
</feature>
<keyword evidence="1" id="KW-0812">Transmembrane</keyword>
<evidence type="ECO:0000256" key="1">
    <source>
        <dbReference type="SAM" id="Phobius"/>
    </source>
</evidence>
<feature type="transmembrane region" description="Helical" evidence="1">
    <location>
        <begin position="330"/>
        <end position="352"/>
    </location>
</feature>
<feature type="transmembrane region" description="Helical" evidence="1">
    <location>
        <begin position="87"/>
        <end position="112"/>
    </location>
</feature>
<keyword evidence="1" id="KW-1133">Transmembrane helix</keyword>
<dbReference type="AlphaFoldDB" id="A0A101FGC6"/>
<organism evidence="3 4">
    <name type="scientific">Thermacetogenium phaeum</name>
    <dbReference type="NCBI Taxonomy" id="85874"/>
    <lineage>
        <taxon>Bacteria</taxon>
        <taxon>Bacillati</taxon>
        <taxon>Bacillota</taxon>
        <taxon>Clostridia</taxon>
        <taxon>Thermoanaerobacterales</taxon>
        <taxon>Thermoanaerobacteraceae</taxon>
        <taxon>Thermacetogenium</taxon>
    </lineage>
</organism>
<keyword evidence="1" id="KW-0472">Membrane</keyword>
<evidence type="ECO:0000313" key="4">
    <source>
        <dbReference type="Proteomes" id="UP000053326"/>
    </source>
</evidence>
<dbReference type="NCBIfam" id="TIGR02871">
    <property type="entry name" value="spore_ylbJ"/>
    <property type="match status" value="1"/>
</dbReference>
<protein>
    <submittedName>
        <fullName evidence="3">Sporulation integral membrane protein YlbJ</fullName>
    </submittedName>
</protein>
<dbReference type="PATRIC" id="fig|85874.4.peg.111"/>
<accession>A0A101FGC6</accession>
<dbReference type="EMBL" id="LGFO01000080">
    <property type="protein sequence ID" value="KUK36529.1"/>
    <property type="molecule type" value="Genomic_DNA"/>
</dbReference>
<feature type="transmembrane region" description="Helical" evidence="1">
    <location>
        <begin position="372"/>
        <end position="399"/>
    </location>
</feature>
<feature type="transmembrane region" description="Helical" evidence="1">
    <location>
        <begin position="47"/>
        <end position="75"/>
    </location>
</feature>
<comment type="caution">
    <text evidence="3">The sequence shown here is derived from an EMBL/GenBank/DDBJ whole genome shotgun (WGS) entry which is preliminary data.</text>
</comment>
<name>A0A101FGC6_9THEO</name>
<dbReference type="Proteomes" id="UP000053326">
    <property type="component" value="Unassembled WGS sequence"/>
</dbReference>
<proteinExistence type="predicted"/>
<feature type="transmembrane region" description="Helical" evidence="1">
    <location>
        <begin position="157"/>
        <end position="178"/>
    </location>
</feature>
<dbReference type="InterPro" id="IPR014226">
    <property type="entry name" value="Spore_IM_YlbJ"/>
</dbReference>
<feature type="transmembrane region" description="Helical" evidence="1">
    <location>
        <begin position="132"/>
        <end position="150"/>
    </location>
</feature>
<evidence type="ECO:0000259" key="2">
    <source>
        <dbReference type="Pfam" id="PF07670"/>
    </source>
</evidence>